<reference evidence="2 3" key="1">
    <citation type="journal article" date="2016" name="Nat. Commun.">
        <title>Thousands of microbial genomes shed light on interconnected biogeochemical processes in an aquifer system.</title>
        <authorList>
            <person name="Anantharaman K."/>
            <person name="Brown C.T."/>
            <person name="Hug L.A."/>
            <person name="Sharon I."/>
            <person name="Castelle C.J."/>
            <person name="Probst A.J."/>
            <person name="Thomas B.C."/>
            <person name="Singh A."/>
            <person name="Wilkins M.J."/>
            <person name="Karaoz U."/>
            <person name="Brodie E.L."/>
            <person name="Williams K.H."/>
            <person name="Hubbard S.S."/>
            <person name="Banfield J.F."/>
        </authorList>
    </citation>
    <scope>NUCLEOTIDE SEQUENCE [LARGE SCALE GENOMIC DNA]</scope>
</reference>
<feature type="transmembrane region" description="Helical" evidence="1">
    <location>
        <begin position="69"/>
        <end position="90"/>
    </location>
</feature>
<keyword evidence="1" id="KW-1133">Transmembrane helix</keyword>
<feature type="transmembrane region" description="Helical" evidence="1">
    <location>
        <begin position="36"/>
        <end position="57"/>
    </location>
</feature>
<dbReference type="Proteomes" id="UP000178248">
    <property type="component" value="Unassembled WGS sequence"/>
</dbReference>
<dbReference type="EMBL" id="MHKM01000034">
    <property type="protein sequence ID" value="OGY90781.1"/>
    <property type="molecule type" value="Genomic_DNA"/>
</dbReference>
<dbReference type="AlphaFoldDB" id="A0A1G2BNU1"/>
<name>A0A1G2BNU1_9BACT</name>
<keyword evidence="1" id="KW-0472">Membrane</keyword>
<evidence type="ECO:0000313" key="2">
    <source>
        <dbReference type="EMBL" id="OGY90781.1"/>
    </source>
</evidence>
<evidence type="ECO:0000313" key="3">
    <source>
        <dbReference type="Proteomes" id="UP000178248"/>
    </source>
</evidence>
<evidence type="ECO:0000256" key="1">
    <source>
        <dbReference type="SAM" id="Phobius"/>
    </source>
</evidence>
<comment type="caution">
    <text evidence="2">The sequence shown here is derived from an EMBL/GenBank/DDBJ whole genome shotgun (WGS) entry which is preliminary data.</text>
</comment>
<sequence>MKLRLQTVLYDLFVVSFFWSTTVLLLELLYPGLVSTLININLCIAVFLVMFAHRVRYGSKTAISMARRVYIVSFALVDLLLSMALLALQLPGHLLALARLIV</sequence>
<keyword evidence="1" id="KW-0812">Transmembrane</keyword>
<dbReference type="STRING" id="1798551.A3B30_03290"/>
<protein>
    <submittedName>
        <fullName evidence="2">Uncharacterized protein</fullName>
    </submittedName>
</protein>
<accession>A0A1G2BNU1</accession>
<feature type="transmembrane region" description="Helical" evidence="1">
    <location>
        <begin position="12"/>
        <end position="30"/>
    </location>
</feature>
<organism evidence="2 3">
    <name type="scientific">Candidatus Komeilibacteria bacterium RIFCSPLOWO2_01_FULL_52_15</name>
    <dbReference type="NCBI Taxonomy" id="1798551"/>
    <lineage>
        <taxon>Bacteria</taxon>
        <taxon>Candidatus Komeiliibacteriota</taxon>
    </lineage>
</organism>
<gene>
    <name evidence="2" type="ORF">A3B30_03290</name>
</gene>
<proteinExistence type="predicted"/>